<dbReference type="Proteomes" id="UP000605805">
    <property type="component" value="Unassembled WGS sequence"/>
</dbReference>
<comment type="caution">
    <text evidence="1">The sequence shown here is derived from an EMBL/GenBank/DDBJ whole genome shotgun (WGS) entry which is preliminary data.</text>
</comment>
<accession>A0A832Z0E4</accession>
<proteinExistence type="predicted"/>
<protein>
    <submittedName>
        <fullName evidence="1">Uncharacterized protein</fullName>
    </submittedName>
</protein>
<dbReference type="EMBL" id="DQTV01000122">
    <property type="protein sequence ID" value="HIP57591.1"/>
    <property type="molecule type" value="Genomic_DNA"/>
</dbReference>
<reference evidence="1" key="1">
    <citation type="journal article" date="2020" name="ISME J.">
        <title>Gammaproteobacteria mediating utilization of methyl-, sulfur- and petroleum organic compounds in deep ocean hydrothermal plumes.</title>
        <authorList>
            <person name="Zhou Z."/>
            <person name="Liu Y."/>
            <person name="Pan J."/>
            <person name="Cron B.R."/>
            <person name="Toner B.M."/>
            <person name="Anantharaman K."/>
            <person name="Breier J.A."/>
            <person name="Dick G.J."/>
            <person name="Li M."/>
        </authorList>
    </citation>
    <scope>NUCLEOTIDE SEQUENCE</scope>
    <source>
        <strain evidence="1">SZUA-1435</strain>
    </source>
</reference>
<organism evidence="1 2">
    <name type="scientific">Ignisphaera aggregans</name>
    <dbReference type="NCBI Taxonomy" id="334771"/>
    <lineage>
        <taxon>Archaea</taxon>
        <taxon>Thermoproteota</taxon>
        <taxon>Thermoprotei</taxon>
        <taxon>Desulfurococcales</taxon>
        <taxon>Desulfurococcaceae</taxon>
        <taxon>Ignisphaera</taxon>
    </lineage>
</organism>
<gene>
    <name evidence="1" type="ORF">EYH02_05980</name>
</gene>
<evidence type="ECO:0000313" key="2">
    <source>
        <dbReference type="Proteomes" id="UP000605805"/>
    </source>
</evidence>
<evidence type="ECO:0000313" key="1">
    <source>
        <dbReference type="EMBL" id="HIP57591.1"/>
    </source>
</evidence>
<name>A0A832Z0E4_9CREN</name>
<sequence>MKATSRYTHSKTSKCIAELLNFRGLLIKTHSVNIGIVLALQFASELSRYCSSICVFIPKELEHLFATMLHTTQLCESQSVCPLIVTDITTDRDTLQRCKCAIFLQWRDHFIDIDYGMARSLSRIIIIAVGKVSKANMLLKSRMYERVAVRNIDGNRYLIRFSDKVCFVVVDQGIIRDMDIPHDVMRAYSILRNYFIEFGALRIRDAVNALSKELMIDKAKAREILQNLAKLHLINVRSGYVEVSMESIPLHEDQERDISYKT</sequence>
<dbReference type="AlphaFoldDB" id="A0A832Z0E4"/>